<accession>A0A8T0MDH2</accession>
<protein>
    <submittedName>
        <fullName evidence="2">Uncharacterized protein</fullName>
    </submittedName>
</protein>
<sequence>MIAGPPSALSSLFFLSPNMSAKQSSTTGYKYSHQWPPLSNSYHPRHPNLPSYSRDRDLGIAELHSAGDFKFRGRSSRAPSPSSISPWTARLCRPHPNRPPG</sequence>
<feature type="region of interest" description="Disordered" evidence="1">
    <location>
        <begin position="69"/>
        <end position="101"/>
    </location>
</feature>
<proteinExistence type="predicted"/>
<comment type="caution">
    <text evidence="2">The sequence shown here is derived from an EMBL/GenBank/DDBJ whole genome shotgun (WGS) entry which is preliminary data.</text>
</comment>
<name>A0A8T0MDH2_PANVG</name>
<dbReference type="EMBL" id="CM029054">
    <property type="protein sequence ID" value="KAG2534052.1"/>
    <property type="molecule type" value="Genomic_DNA"/>
</dbReference>
<reference evidence="2" key="1">
    <citation type="submission" date="2020-05" db="EMBL/GenBank/DDBJ databases">
        <title>WGS assembly of Panicum virgatum.</title>
        <authorList>
            <person name="Lovell J.T."/>
            <person name="Jenkins J."/>
            <person name="Shu S."/>
            <person name="Juenger T.E."/>
            <person name="Schmutz J."/>
        </authorList>
    </citation>
    <scope>NUCLEOTIDE SEQUENCE</scope>
    <source>
        <strain evidence="2">AP13</strain>
    </source>
</reference>
<feature type="compositionally biased region" description="Basic residues" evidence="1">
    <location>
        <begin position="92"/>
        <end position="101"/>
    </location>
</feature>
<feature type="compositionally biased region" description="Low complexity" evidence="1">
    <location>
        <begin position="76"/>
        <end position="86"/>
    </location>
</feature>
<dbReference type="AlphaFoldDB" id="A0A8T0MDH2"/>
<dbReference type="Proteomes" id="UP000823388">
    <property type="component" value="Chromosome 9N"/>
</dbReference>
<organism evidence="2 3">
    <name type="scientific">Panicum virgatum</name>
    <name type="common">Blackwell switchgrass</name>
    <dbReference type="NCBI Taxonomy" id="38727"/>
    <lineage>
        <taxon>Eukaryota</taxon>
        <taxon>Viridiplantae</taxon>
        <taxon>Streptophyta</taxon>
        <taxon>Embryophyta</taxon>
        <taxon>Tracheophyta</taxon>
        <taxon>Spermatophyta</taxon>
        <taxon>Magnoliopsida</taxon>
        <taxon>Liliopsida</taxon>
        <taxon>Poales</taxon>
        <taxon>Poaceae</taxon>
        <taxon>PACMAD clade</taxon>
        <taxon>Panicoideae</taxon>
        <taxon>Panicodae</taxon>
        <taxon>Paniceae</taxon>
        <taxon>Panicinae</taxon>
        <taxon>Panicum</taxon>
        <taxon>Panicum sect. Hiantes</taxon>
    </lineage>
</organism>
<evidence type="ECO:0000256" key="1">
    <source>
        <dbReference type="SAM" id="MobiDB-lite"/>
    </source>
</evidence>
<evidence type="ECO:0000313" key="2">
    <source>
        <dbReference type="EMBL" id="KAG2534052.1"/>
    </source>
</evidence>
<gene>
    <name evidence="2" type="ORF">PVAP13_9NG228022</name>
</gene>
<keyword evidence="3" id="KW-1185">Reference proteome</keyword>
<evidence type="ECO:0000313" key="3">
    <source>
        <dbReference type="Proteomes" id="UP000823388"/>
    </source>
</evidence>